<dbReference type="EMBL" id="FN667742">
    <property type="protein sequence ID" value="CBJ88884.1"/>
    <property type="molecule type" value="Genomic_DNA"/>
</dbReference>
<sequence>MGVIPSKSYQGILPIRLVWLHTKLIILNNNLVQIKFEIAFYFSIIFFSRQPLGEHPTNRLKNRAK</sequence>
<reference evidence="1 2" key="1">
    <citation type="journal article" date="2011" name="PLoS ONE">
        <title>The entomopathogenic bacterial endosymbionts xenorhabdus and photorhabdus: convergent lifestyles from divergent genomes.</title>
        <authorList>
            <person name="Chaston J.M."/>
            <person name="Suen G."/>
            <person name="Tucker S.L."/>
            <person name="Andersen A.W."/>
            <person name="Bhasin A."/>
            <person name="Bode E."/>
            <person name="Bode H.B."/>
            <person name="Brachmann A.O."/>
            <person name="Cowles C.E."/>
            <person name="Cowles K.N."/>
            <person name="Darby C."/>
            <person name="de Leon L."/>
            <person name="Drace K."/>
            <person name="Du Z."/>
            <person name="Givaudan A."/>
            <person name="Herbert Tran E.E."/>
            <person name="Jewell K.A."/>
            <person name="Knack J.J."/>
            <person name="Krasomil-Osterfeld K.C."/>
            <person name="Kukor R."/>
            <person name="Lanois A."/>
            <person name="Latreille P."/>
            <person name="Leimgruber N.K."/>
            <person name="Lipke C.M."/>
            <person name="Liu R."/>
            <person name="Lu X."/>
            <person name="Martens E.C."/>
            <person name="Marri P.R."/>
            <person name="Medigue C."/>
            <person name="Menard M.L."/>
            <person name="Miller N.M."/>
            <person name="Morales-Soto N."/>
            <person name="Norton S."/>
            <person name="Ogier J.C."/>
            <person name="Orchard S.S."/>
            <person name="Park D."/>
            <person name="Park Y."/>
            <person name="Qurollo B.A."/>
            <person name="Sugar D.R."/>
            <person name="Richards G.R."/>
            <person name="Rouy Z."/>
            <person name="Slominski B."/>
            <person name="Slominski K."/>
            <person name="Snyder H."/>
            <person name="Tjaden B.C."/>
            <person name="van der Hoeven R."/>
            <person name="Welch R.D."/>
            <person name="Wheeler C."/>
            <person name="Xiang B."/>
            <person name="Barbazuk B."/>
            <person name="Gaudriault S."/>
            <person name="Goodner B."/>
            <person name="Slater S.C."/>
            <person name="Forst S."/>
            <person name="Goldman B.S."/>
            <person name="Goodrich-Blair H."/>
        </authorList>
    </citation>
    <scope>NUCLEOTIDE SEQUENCE [LARGE SCALE GENOMIC DNA]</scope>
    <source>
        <strain evidence="2">ATCC 19061 / DSM 3370 / CCUG 14189 / LMG 1036 / NCIMB 9965 / AN6</strain>
    </source>
</reference>
<dbReference type="HOGENOM" id="CLU_2848876_0_0_6"/>
<dbReference type="Proteomes" id="UP000008075">
    <property type="component" value="Chromosome"/>
</dbReference>
<protein>
    <submittedName>
        <fullName evidence="1">Uncharacterized protein</fullName>
    </submittedName>
</protein>
<dbReference type="AlphaFoldDB" id="D3VKD2"/>
<name>D3VKD2_XENNA</name>
<dbReference type="KEGG" id="xne:XNC1_0813"/>
<accession>D3VKD2</accession>
<evidence type="ECO:0000313" key="2">
    <source>
        <dbReference type="Proteomes" id="UP000008075"/>
    </source>
</evidence>
<gene>
    <name evidence="1" type="ordered locus">XNC1_0813</name>
</gene>
<evidence type="ECO:0000313" key="1">
    <source>
        <dbReference type="EMBL" id="CBJ88884.1"/>
    </source>
</evidence>
<organism evidence="1 2">
    <name type="scientific">Xenorhabdus nematophila (strain ATCC 19061 / DSM 3370 / CCUG 14189 / LMG 1036 / NCIMB 9965 / AN6)</name>
    <dbReference type="NCBI Taxonomy" id="406817"/>
    <lineage>
        <taxon>Bacteria</taxon>
        <taxon>Pseudomonadati</taxon>
        <taxon>Pseudomonadota</taxon>
        <taxon>Gammaproteobacteria</taxon>
        <taxon>Enterobacterales</taxon>
        <taxon>Morganellaceae</taxon>
        <taxon>Xenorhabdus</taxon>
    </lineage>
</organism>
<proteinExistence type="predicted"/>
<keyword evidence="2" id="KW-1185">Reference proteome</keyword>